<evidence type="ECO:0000313" key="3">
    <source>
        <dbReference type="EMBL" id="RYC68586.1"/>
    </source>
</evidence>
<dbReference type="InterPro" id="IPR001789">
    <property type="entry name" value="Sig_transdc_resp-reg_receiver"/>
</dbReference>
<feature type="modified residue" description="4-aspartylphosphate" evidence="1">
    <location>
        <position position="59"/>
    </location>
</feature>
<evidence type="ECO:0000259" key="2">
    <source>
        <dbReference type="PROSITE" id="PS50110"/>
    </source>
</evidence>
<dbReference type="RefSeq" id="WP_077919424.1">
    <property type="nucleotide sequence ID" value="NZ_SBLB01000005.1"/>
</dbReference>
<dbReference type="PROSITE" id="PS50110">
    <property type="entry name" value="RESPONSE_REGULATORY"/>
    <property type="match status" value="1"/>
</dbReference>
<dbReference type="InterPro" id="IPR052893">
    <property type="entry name" value="TCS_response_regulator"/>
</dbReference>
<proteinExistence type="predicted"/>
<dbReference type="SMART" id="SM00448">
    <property type="entry name" value="REC"/>
    <property type="match status" value="1"/>
</dbReference>
<name>A0A4Q2UHM5_9BACT</name>
<protein>
    <submittedName>
        <fullName evidence="3">Response regulator</fullName>
    </submittedName>
</protein>
<accession>A0A4Q2UHM5</accession>
<dbReference type="InterPro" id="IPR011006">
    <property type="entry name" value="CheY-like_superfamily"/>
</dbReference>
<evidence type="ECO:0000256" key="1">
    <source>
        <dbReference type="PROSITE-ProRule" id="PRU00169"/>
    </source>
</evidence>
<dbReference type="SUPFAM" id="SSF52172">
    <property type="entry name" value="CheY-like"/>
    <property type="match status" value="1"/>
</dbReference>
<dbReference type="PANTHER" id="PTHR44520">
    <property type="entry name" value="RESPONSE REGULATOR RCP1-RELATED"/>
    <property type="match status" value="1"/>
</dbReference>
<dbReference type="GO" id="GO:0000160">
    <property type="term" value="P:phosphorelay signal transduction system"/>
    <property type="evidence" value="ECO:0007669"/>
    <property type="project" value="InterPro"/>
</dbReference>
<keyword evidence="4" id="KW-1185">Reference proteome</keyword>
<dbReference type="AlphaFoldDB" id="A0A4Q2UHM5"/>
<dbReference type="Pfam" id="PF00072">
    <property type="entry name" value="Response_reg"/>
    <property type="match status" value="1"/>
</dbReference>
<gene>
    <name evidence="3" type="ORF">EQG79_19770</name>
</gene>
<dbReference type="Proteomes" id="UP000290407">
    <property type="component" value="Unassembled WGS sequence"/>
</dbReference>
<organism evidence="3 4">
    <name type="scientific">Spirosoma sordidisoli</name>
    <dbReference type="NCBI Taxonomy" id="2502893"/>
    <lineage>
        <taxon>Bacteria</taxon>
        <taxon>Pseudomonadati</taxon>
        <taxon>Bacteroidota</taxon>
        <taxon>Cytophagia</taxon>
        <taxon>Cytophagales</taxon>
        <taxon>Cytophagaceae</taxon>
        <taxon>Spirosoma</taxon>
    </lineage>
</organism>
<comment type="caution">
    <text evidence="3">The sequence shown here is derived from an EMBL/GenBank/DDBJ whole genome shotgun (WGS) entry which is preliminary data.</text>
</comment>
<keyword evidence="1" id="KW-0597">Phosphoprotein</keyword>
<dbReference type="Gene3D" id="3.40.50.2300">
    <property type="match status" value="1"/>
</dbReference>
<dbReference type="EMBL" id="SBLB01000005">
    <property type="protein sequence ID" value="RYC68586.1"/>
    <property type="molecule type" value="Genomic_DNA"/>
</dbReference>
<dbReference type="PANTHER" id="PTHR44520:SF2">
    <property type="entry name" value="RESPONSE REGULATOR RCP1"/>
    <property type="match status" value="1"/>
</dbReference>
<feature type="domain" description="Response regulatory" evidence="2">
    <location>
        <begin position="6"/>
        <end position="128"/>
    </location>
</feature>
<evidence type="ECO:0000313" key="4">
    <source>
        <dbReference type="Proteomes" id="UP000290407"/>
    </source>
</evidence>
<sequence>MSLKGPIISIEDDPDDQFMIEHTIRKLGVANPIRFFGNGQEALDYLESTTEQPFLMLCDINMPIMNGIELRQRINQSEYLSRKAIPFVYLTTTASEESVNAAYAAMVQGFYEKAPSASAFQDQLKLIIDYWQNCLHPNRYIHFV</sequence>
<reference evidence="3 4" key="1">
    <citation type="submission" date="2019-01" db="EMBL/GenBank/DDBJ databases">
        <title>Spirosoma flava sp. nov., a propanil-degrading bacterium isolated from herbicide-contaminated soil.</title>
        <authorList>
            <person name="Zhang L."/>
            <person name="Jiang J.-D."/>
        </authorList>
    </citation>
    <scope>NUCLEOTIDE SEQUENCE [LARGE SCALE GENOMIC DNA]</scope>
    <source>
        <strain evidence="3 4">TY50</strain>
    </source>
</reference>